<dbReference type="EMBL" id="JAGGJX010000001">
    <property type="protein sequence ID" value="MBP1854430.1"/>
    <property type="molecule type" value="Genomic_DNA"/>
</dbReference>
<name>A0ABS4E912_9FIRM</name>
<evidence type="ECO:0000313" key="1">
    <source>
        <dbReference type="EMBL" id="MBP1854430.1"/>
    </source>
</evidence>
<protein>
    <submittedName>
        <fullName evidence="1">P2-related tail formation protein</fullName>
    </submittedName>
</protein>
<accession>A0ABS4E912</accession>
<keyword evidence="2" id="KW-1185">Reference proteome</keyword>
<dbReference type="RefSeq" id="WP_209455949.1">
    <property type="nucleotide sequence ID" value="NZ_BAAACS010000017.1"/>
</dbReference>
<dbReference type="InterPro" id="IPR018755">
    <property type="entry name" value="Phage_Mu_Gp48"/>
</dbReference>
<comment type="caution">
    <text evidence="1">The sequence shown here is derived from an EMBL/GenBank/DDBJ whole genome shotgun (WGS) entry which is preliminary data.</text>
</comment>
<dbReference type="Pfam" id="PF10076">
    <property type="entry name" value="Phage_Mu_Gp48"/>
    <property type="match status" value="1"/>
</dbReference>
<dbReference type="Proteomes" id="UP000767291">
    <property type="component" value="Unassembled WGS sequence"/>
</dbReference>
<proteinExistence type="predicted"/>
<sequence>MKLIDKLPSFEHNPVGYEIQGSFDKELDILSNIKAETFDQLFVDTATWGLDFWEDILSIKTNNSLRYEVRRSNIKAKMRGRGTTTSEVIKNICEAYIKNEAKVRQYPNEFLFVLDLIVNKTDYKTLLELDKFVEKIKPCHLEHRFNMILQSKDNSYVASICNSGDHTTIYPWLPSDIELRTDIKVGVNNDISIDNTTIYPREVI</sequence>
<reference evidence="1 2" key="1">
    <citation type="submission" date="2021-03" db="EMBL/GenBank/DDBJ databases">
        <title>Genomic Encyclopedia of Type Strains, Phase IV (KMG-IV): sequencing the most valuable type-strain genomes for metagenomic binning, comparative biology and taxonomic classification.</title>
        <authorList>
            <person name="Goeker M."/>
        </authorList>
    </citation>
    <scope>NUCLEOTIDE SEQUENCE [LARGE SCALE GENOMIC DNA]</scope>
    <source>
        <strain evidence="1 2">DSM 1289</strain>
    </source>
</reference>
<organism evidence="1 2">
    <name type="scientific">Metaclostridioides mangenotii</name>
    <dbReference type="NCBI Taxonomy" id="1540"/>
    <lineage>
        <taxon>Bacteria</taxon>
        <taxon>Bacillati</taxon>
        <taxon>Bacillota</taxon>
        <taxon>Clostridia</taxon>
        <taxon>Peptostreptococcales</taxon>
        <taxon>Peptostreptococcaceae</taxon>
        <taxon>Metaclostridioides</taxon>
    </lineage>
</organism>
<evidence type="ECO:0000313" key="2">
    <source>
        <dbReference type="Proteomes" id="UP000767291"/>
    </source>
</evidence>
<gene>
    <name evidence="1" type="ORF">J2Z43_000820</name>
</gene>